<dbReference type="PROSITE" id="PS50118">
    <property type="entry name" value="HMG_BOX_2"/>
    <property type="match status" value="1"/>
</dbReference>
<feature type="DNA-binding region" description="HMG box" evidence="3">
    <location>
        <begin position="77"/>
        <end position="145"/>
    </location>
</feature>
<dbReference type="Gene3D" id="1.10.30.10">
    <property type="entry name" value="High mobility group box domain"/>
    <property type="match status" value="1"/>
</dbReference>
<feature type="compositionally biased region" description="Polar residues" evidence="4">
    <location>
        <begin position="405"/>
        <end position="415"/>
    </location>
</feature>
<evidence type="ECO:0000256" key="2">
    <source>
        <dbReference type="ARBA" id="ARBA00023163"/>
    </source>
</evidence>
<feature type="domain" description="HMG box" evidence="5">
    <location>
        <begin position="77"/>
        <end position="145"/>
    </location>
</feature>
<feature type="compositionally biased region" description="Low complexity" evidence="4">
    <location>
        <begin position="198"/>
        <end position="213"/>
    </location>
</feature>
<evidence type="ECO:0000256" key="1">
    <source>
        <dbReference type="ARBA" id="ARBA00023125"/>
    </source>
</evidence>
<proteinExistence type="predicted"/>
<dbReference type="SMART" id="SM00398">
    <property type="entry name" value="HMG"/>
    <property type="match status" value="1"/>
</dbReference>
<dbReference type="EMBL" id="JAFIQS010000007">
    <property type="protein sequence ID" value="KAG5167037.1"/>
    <property type="molecule type" value="Genomic_DNA"/>
</dbReference>
<name>A0A8H7XUD3_PSICU</name>
<organism evidence="6">
    <name type="scientific">Psilocybe cubensis</name>
    <name type="common">Psychedelic mushroom</name>
    <name type="synonym">Stropharia cubensis</name>
    <dbReference type="NCBI Taxonomy" id="181762"/>
    <lineage>
        <taxon>Eukaryota</taxon>
        <taxon>Fungi</taxon>
        <taxon>Dikarya</taxon>
        <taxon>Basidiomycota</taxon>
        <taxon>Agaricomycotina</taxon>
        <taxon>Agaricomycetes</taxon>
        <taxon>Agaricomycetidae</taxon>
        <taxon>Agaricales</taxon>
        <taxon>Agaricineae</taxon>
        <taxon>Strophariaceae</taxon>
        <taxon>Psilocybe</taxon>
    </lineage>
</organism>
<evidence type="ECO:0000313" key="6">
    <source>
        <dbReference type="EMBL" id="KAG5167037.1"/>
    </source>
</evidence>
<dbReference type="Pfam" id="PF00505">
    <property type="entry name" value="HMG_box"/>
    <property type="match status" value="1"/>
</dbReference>
<dbReference type="InterPro" id="IPR036910">
    <property type="entry name" value="HMG_box_dom_sf"/>
</dbReference>
<sequence>MSRYSGNFGPSSNSTTKSPDSFQCTTVKSEKQDDRASQSDSEDGSYALYGDAHKLEDLEDESNTALTSQTLNADGTPKRPMNAFMIFARRRRPQVSAENQAMRTGEISKILSKEWVSMPPSDKQFYLEQAKQLKETFNTRYPDYVYRRRPNNSRKRRRSDAGGSVRPPDQAHGDQDDMAGSVDLEASPTDVDDHLDVSLPSPYSRPSYISPSSVDPSKYGSHSRGLGHQISSESLFRSNGQYSSSLPPAERMGSSLGSTGSPRLSIGHGGMAYPYGQTAGHNPTPPHFGGQSLNSPTGWHPRVDRSNPSWMGGGPDRLPNPISTQKPYSSSWSGSAELPNTPSSASPSSANYFPTLNTPFYPNQPHISPFQSNASTSPNTLQPQNPTFDSLGHIQGNPMARDYNSRNYDPSSISPLSYPASGNRDPLPYSQRHLPPVQTGSIYPEQSLSSGQGQQSPFWPRD</sequence>
<dbReference type="PANTHER" id="PTHR10270:SF161">
    <property type="entry name" value="SEX-DETERMINING REGION Y PROTEIN"/>
    <property type="match status" value="1"/>
</dbReference>
<keyword evidence="1 3" id="KW-0238">DNA-binding</keyword>
<keyword evidence="3" id="KW-0539">Nucleus</keyword>
<feature type="compositionally biased region" description="Basic residues" evidence="4">
    <location>
        <begin position="147"/>
        <end position="158"/>
    </location>
</feature>
<keyword evidence="2" id="KW-0804">Transcription</keyword>
<feature type="compositionally biased region" description="Polar residues" evidence="4">
    <location>
        <begin position="363"/>
        <end position="388"/>
    </location>
</feature>
<feature type="compositionally biased region" description="Polar residues" evidence="4">
    <location>
        <begin position="321"/>
        <end position="341"/>
    </location>
</feature>
<dbReference type="PANTHER" id="PTHR10270">
    <property type="entry name" value="SOX TRANSCRIPTION FACTOR"/>
    <property type="match status" value="1"/>
</dbReference>
<feature type="compositionally biased region" description="Low complexity" evidence="4">
    <location>
        <begin position="446"/>
        <end position="456"/>
    </location>
</feature>
<dbReference type="GO" id="GO:0001228">
    <property type="term" value="F:DNA-binding transcription activator activity, RNA polymerase II-specific"/>
    <property type="evidence" value="ECO:0007669"/>
    <property type="project" value="TreeGrafter"/>
</dbReference>
<feature type="region of interest" description="Disordered" evidence="4">
    <location>
        <begin position="363"/>
        <end position="462"/>
    </location>
</feature>
<feature type="compositionally biased region" description="Polar residues" evidence="4">
    <location>
        <begin position="63"/>
        <end position="73"/>
    </location>
</feature>
<feature type="compositionally biased region" description="Polar residues" evidence="4">
    <location>
        <begin position="229"/>
        <end position="246"/>
    </location>
</feature>
<evidence type="ECO:0000256" key="4">
    <source>
        <dbReference type="SAM" id="MobiDB-lite"/>
    </source>
</evidence>
<comment type="caution">
    <text evidence="6">The sequence shown here is derived from an EMBL/GenBank/DDBJ whole genome shotgun (WGS) entry which is preliminary data.</text>
</comment>
<feature type="compositionally biased region" description="Polar residues" evidence="4">
    <location>
        <begin position="1"/>
        <end position="27"/>
    </location>
</feature>
<gene>
    <name evidence="6" type="ORF">JR316_007374</name>
</gene>
<dbReference type="GO" id="GO:0005634">
    <property type="term" value="C:nucleus"/>
    <property type="evidence" value="ECO:0007669"/>
    <property type="project" value="UniProtKB-UniRule"/>
</dbReference>
<evidence type="ECO:0000259" key="5">
    <source>
        <dbReference type="PROSITE" id="PS50118"/>
    </source>
</evidence>
<dbReference type="GO" id="GO:0030154">
    <property type="term" value="P:cell differentiation"/>
    <property type="evidence" value="ECO:0007669"/>
    <property type="project" value="TreeGrafter"/>
</dbReference>
<dbReference type="InterPro" id="IPR009071">
    <property type="entry name" value="HMG_box_dom"/>
</dbReference>
<dbReference type="GO" id="GO:0000978">
    <property type="term" value="F:RNA polymerase II cis-regulatory region sequence-specific DNA binding"/>
    <property type="evidence" value="ECO:0007669"/>
    <property type="project" value="TreeGrafter"/>
</dbReference>
<dbReference type="InterPro" id="IPR050140">
    <property type="entry name" value="SRY-related_HMG-box_TF-like"/>
</dbReference>
<evidence type="ECO:0000256" key="3">
    <source>
        <dbReference type="PROSITE-ProRule" id="PRU00267"/>
    </source>
</evidence>
<reference evidence="6" key="1">
    <citation type="submission" date="2021-02" db="EMBL/GenBank/DDBJ databases">
        <title>Psilocybe cubensis genome.</title>
        <authorList>
            <person name="Mckernan K.J."/>
            <person name="Crawford S."/>
            <person name="Trippe A."/>
            <person name="Kane L.T."/>
            <person name="Mclaughlin S."/>
        </authorList>
    </citation>
    <scope>NUCLEOTIDE SEQUENCE [LARGE SCALE GENOMIC DNA]</scope>
    <source>
        <strain evidence="6">MGC-MH-2018</strain>
    </source>
</reference>
<dbReference type="SUPFAM" id="SSF47095">
    <property type="entry name" value="HMG-box"/>
    <property type="match status" value="1"/>
</dbReference>
<dbReference type="AlphaFoldDB" id="A0A8H7XUD3"/>
<feature type="region of interest" description="Disordered" evidence="4">
    <location>
        <begin position="141"/>
        <end position="260"/>
    </location>
</feature>
<feature type="region of interest" description="Disordered" evidence="4">
    <location>
        <begin position="1"/>
        <end position="79"/>
    </location>
</feature>
<feature type="compositionally biased region" description="Basic and acidic residues" evidence="4">
    <location>
        <begin position="28"/>
        <end position="37"/>
    </location>
</feature>
<dbReference type="OrthoDB" id="1919336at2759"/>
<protein>
    <recommendedName>
        <fullName evidence="5">HMG box domain-containing protein</fullName>
    </recommendedName>
</protein>
<accession>A0A8H7XUD3</accession>
<feature type="region of interest" description="Disordered" evidence="4">
    <location>
        <begin position="279"/>
        <end position="350"/>
    </location>
</feature>